<gene>
    <name evidence="2" type="ORF">NK6_4844</name>
</gene>
<proteinExistence type="predicted"/>
<dbReference type="AlphaFoldDB" id="A0A0E4FYN5"/>
<organism evidence="2 3">
    <name type="scientific">Bradyrhizobium diazoefficiens</name>
    <dbReference type="NCBI Taxonomy" id="1355477"/>
    <lineage>
        <taxon>Bacteria</taxon>
        <taxon>Pseudomonadati</taxon>
        <taxon>Pseudomonadota</taxon>
        <taxon>Alphaproteobacteria</taxon>
        <taxon>Hyphomicrobiales</taxon>
        <taxon>Nitrobacteraceae</taxon>
        <taxon>Bradyrhizobium</taxon>
    </lineage>
</organism>
<sequence>MFVGQAPQHTEMKGGGPHATAGKGEAEFQRLLCADIRLAHR</sequence>
<feature type="region of interest" description="Disordered" evidence="1">
    <location>
        <begin position="1"/>
        <end position="23"/>
    </location>
</feature>
<evidence type="ECO:0000256" key="1">
    <source>
        <dbReference type="SAM" id="MobiDB-lite"/>
    </source>
</evidence>
<accession>A0A0E4FYN5</accession>
<dbReference type="EMBL" id="AP014685">
    <property type="protein sequence ID" value="BAR58009.1"/>
    <property type="molecule type" value="Genomic_DNA"/>
</dbReference>
<protein>
    <submittedName>
        <fullName evidence="2">Uncharacterized protein</fullName>
    </submittedName>
</protein>
<evidence type="ECO:0000313" key="3">
    <source>
        <dbReference type="Proteomes" id="UP000063308"/>
    </source>
</evidence>
<evidence type="ECO:0000313" key="2">
    <source>
        <dbReference type="EMBL" id="BAR58009.1"/>
    </source>
</evidence>
<reference evidence="2 3" key="1">
    <citation type="submission" date="2014-11" db="EMBL/GenBank/DDBJ databases">
        <title>Symbiosis island explosion on the genome of extra-slow-growing strains of soybean bradyrhizobia with massive insertion sequences.</title>
        <authorList>
            <person name="Iida T."/>
            <person name="Minamisawa K."/>
        </authorList>
    </citation>
    <scope>NUCLEOTIDE SEQUENCE [LARGE SCALE GENOMIC DNA]</scope>
    <source>
        <strain evidence="2 3">NK6</strain>
    </source>
</reference>
<dbReference type="Proteomes" id="UP000063308">
    <property type="component" value="Chromosome"/>
</dbReference>
<name>A0A0E4FYN5_9BRAD</name>